<protein>
    <submittedName>
        <fullName evidence="11">Uncharacterized protein LOC125315531</fullName>
    </submittedName>
</protein>
<feature type="domain" description="Disease resistance protein At4g27190-like leucine-rich repeats" evidence="8">
    <location>
        <begin position="972"/>
        <end position="1044"/>
    </location>
</feature>
<dbReference type="RefSeq" id="XP_048136673.1">
    <property type="nucleotide sequence ID" value="XM_048280716.1"/>
</dbReference>
<dbReference type="InterPro" id="IPR057135">
    <property type="entry name" value="At4g27190-like_LRR"/>
</dbReference>
<keyword evidence="2" id="KW-0677">Repeat</keyword>
<feature type="domain" description="Disease resistance protein At4g27190-like leucine-rich repeats" evidence="8">
    <location>
        <begin position="1537"/>
        <end position="1655"/>
    </location>
</feature>
<dbReference type="PANTHER" id="PTHR33463">
    <property type="entry name" value="NB-ARC DOMAIN-CONTAINING PROTEIN-RELATED"/>
    <property type="match status" value="1"/>
</dbReference>
<dbReference type="SUPFAM" id="SSF52058">
    <property type="entry name" value="L domain-like"/>
    <property type="match status" value="1"/>
</dbReference>
<keyword evidence="4" id="KW-0611">Plant defense</keyword>
<feature type="domain" description="NB-ARC" evidence="7">
    <location>
        <begin position="172"/>
        <end position="341"/>
    </location>
</feature>
<keyword evidence="5" id="KW-0067">ATP-binding</keyword>
<dbReference type="PANTHER" id="PTHR33463:SF215">
    <property type="entry name" value="NB-ARC DOMAIN DISEASE RESISTANCE PROTEIN"/>
    <property type="match status" value="1"/>
</dbReference>
<evidence type="ECO:0000256" key="1">
    <source>
        <dbReference type="ARBA" id="ARBA00008894"/>
    </source>
</evidence>
<dbReference type="PRINTS" id="PR00364">
    <property type="entry name" value="DISEASERSIST"/>
</dbReference>
<dbReference type="GeneID" id="125315531"/>
<keyword evidence="10" id="KW-1185">Reference proteome</keyword>
<accession>A0ABM3HJC1</accession>
<feature type="domain" description="Disease resistance protein At4g27190-like leucine-rich repeats" evidence="8">
    <location>
        <begin position="1282"/>
        <end position="1431"/>
    </location>
</feature>
<dbReference type="InterPro" id="IPR055414">
    <property type="entry name" value="LRR_R13L4/SHOC2-like"/>
</dbReference>
<gene>
    <name evidence="11" type="primary">LOC125315531</name>
</gene>
<evidence type="ECO:0000313" key="11">
    <source>
        <dbReference type="RefSeq" id="XP_048136673.1"/>
    </source>
</evidence>
<keyword evidence="3" id="KW-0547">Nucleotide-binding</keyword>
<organism evidence="10 11">
    <name type="scientific">Rhodamnia argentea</name>
    <dbReference type="NCBI Taxonomy" id="178133"/>
    <lineage>
        <taxon>Eukaryota</taxon>
        <taxon>Viridiplantae</taxon>
        <taxon>Streptophyta</taxon>
        <taxon>Embryophyta</taxon>
        <taxon>Tracheophyta</taxon>
        <taxon>Spermatophyta</taxon>
        <taxon>Magnoliopsida</taxon>
        <taxon>eudicotyledons</taxon>
        <taxon>Gunneridae</taxon>
        <taxon>Pentapetalae</taxon>
        <taxon>rosids</taxon>
        <taxon>malvids</taxon>
        <taxon>Myrtales</taxon>
        <taxon>Myrtaceae</taxon>
        <taxon>Myrtoideae</taxon>
        <taxon>Myrteae</taxon>
        <taxon>Australasian group</taxon>
        <taxon>Rhodamnia</taxon>
    </lineage>
</organism>
<feature type="domain" description="Disease resistance protein At4g27190-like leucine-rich repeats" evidence="8">
    <location>
        <begin position="1659"/>
        <end position="1756"/>
    </location>
</feature>
<dbReference type="InterPro" id="IPR002182">
    <property type="entry name" value="NB-ARC"/>
</dbReference>
<evidence type="ECO:0000259" key="7">
    <source>
        <dbReference type="Pfam" id="PF00931"/>
    </source>
</evidence>
<dbReference type="InterPro" id="IPR027417">
    <property type="entry name" value="P-loop_NTPase"/>
</dbReference>
<reference evidence="11" key="1">
    <citation type="submission" date="2025-08" db="UniProtKB">
        <authorList>
            <consortium name="RefSeq"/>
        </authorList>
    </citation>
    <scope>IDENTIFICATION</scope>
    <source>
        <tissue evidence="11">Leaf</tissue>
    </source>
</reference>
<dbReference type="Pfam" id="PF23598">
    <property type="entry name" value="LRR_14"/>
    <property type="match status" value="1"/>
</dbReference>
<dbReference type="Gene3D" id="1.10.8.430">
    <property type="entry name" value="Helical domain of apoptotic protease-activating factors"/>
    <property type="match status" value="1"/>
</dbReference>
<dbReference type="Pfam" id="PF23247">
    <property type="entry name" value="LRR_RPS2"/>
    <property type="match status" value="5"/>
</dbReference>
<name>A0ABM3HJC1_9MYRT</name>
<dbReference type="Proteomes" id="UP000827889">
    <property type="component" value="Chromosome 6"/>
</dbReference>
<dbReference type="SUPFAM" id="SSF52540">
    <property type="entry name" value="P-loop containing nucleoside triphosphate hydrolases"/>
    <property type="match status" value="1"/>
</dbReference>
<proteinExistence type="inferred from homology"/>
<feature type="domain" description="Disease resistance protein At4g27190-like leucine-rich repeats" evidence="8">
    <location>
        <begin position="755"/>
        <end position="868"/>
    </location>
</feature>
<evidence type="ECO:0000256" key="4">
    <source>
        <dbReference type="ARBA" id="ARBA00022821"/>
    </source>
</evidence>
<dbReference type="InterPro" id="IPR042197">
    <property type="entry name" value="Apaf_helical"/>
</dbReference>
<dbReference type="InterPro" id="IPR050905">
    <property type="entry name" value="Plant_NBS-LRR"/>
</dbReference>
<feature type="domain" description="Disease resistance R13L4/SHOC-2-like LRR" evidence="9">
    <location>
        <begin position="524"/>
        <end position="714"/>
    </location>
</feature>
<evidence type="ECO:0000259" key="9">
    <source>
        <dbReference type="Pfam" id="PF23598"/>
    </source>
</evidence>
<evidence type="ECO:0000256" key="6">
    <source>
        <dbReference type="SAM" id="Coils"/>
    </source>
</evidence>
<evidence type="ECO:0000256" key="5">
    <source>
        <dbReference type="ARBA" id="ARBA00022840"/>
    </source>
</evidence>
<evidence type="ECO:0000256" key="2">
    <source>
        <dbReference type="ARBA" id="ARBA00022737"/>
    </source>
</evidence>
<evidence type="ECO:0000259" key="8">
    <source>
        <dbReference type="Pfam" id="PF23247"/>
    </source>
</evidence>
<dbReference type="Gene3D" id="3.40.50.300">
    <property type="entry name" value="P-loop containing nucleotide triphosphate hydrolases"/>
    <property type="match status" value="1"/>
</dbReference>
<dbReference type="Pfam" id="PF00931">
    <property type="entry name" value="NB-ARC"/>
    <property type="match status" value="1"/>
</dbReference>
<dbReference type="Gene3D" id="3.80.10.10">
    <property type="entry name" value="Ribonuclease Inhibitor"/>
    <property type="match status" value="4"/>
</dbReference>
<keyword evidence="6" id="KW-0175">Coiled coil</keyword>
<evidence type="ECO:0000256" key="3">
    <source>
        <dbReference type="ARBA" id="ARBA00022741"/>
    </source>
</evidence>
<comment type="similarity">
    <text evidence="1">Belongs to the disease resistance NB-LRR family.</text>
</comment>
<dbReference type="SUPFAM" id="SSF52047">
    <property type="entry name" value="RNI-like"/>
    <property type="match status" value="1"/>
</dbReference>
<evidence type="ECO:0000313" key="10">
    <source>
        <dbReference type="Proteomes" id="UP000827889"/>
    </source>
</evidence>
<feature type="coiled-coil region" evidence="6">
    <location>
        <begin position="35"/>
        <end position="66"/>
    </location>
</feature>
<sequence>MAGSFFTSVAVNLVSKIGGYLFAPIGRQFGYVLCYKSYVEDLQTAVEELEGARESVQQSVDQARRNVNPIRPYVEDWLGKAMKEAEEAQQMLERGKTAKNACFRGWIPNPLVRHRIGRQVREATEFIRVLREKARNSDFKKVYDENIPPGIVIDPPIPVTRDALESRALIADDVMKALADDKVHVIGVHGVGGVGKSKLLADIKNRVKGEKLFDEVAMVDVLRNPDPKRIQGEIADSLGLNLMNMETTRGRELLHQRLTGLKGYPKKKILILLDNLWKKLELEEVGIPCGDDNKVRGCKLLLTSRRPDVLRDDMDSDRLCELKVLEYGEARRLFESLVGNRVDDPDFAPFVEGVVRNCKGLPLWIVSLAKTLKHRDLTAWRSAWTNIGGSVEKLIVELNYNDLKEKRIKSVFLVCSLLSGLISLRDCLVYCLGLGLYEELWKTIENARDKLSTDLHSLKDSSLLEDNDDKKWFRMHDVIVDEAISIASKEWDALVGREGEAFKKWSKDELRKCTAMSLRRVGIAELPEKLDCPNLNILLLTEHNPSLKIPPSFFESMKKLQVLDITGLSFTSLPSSIEFLENLKSLCLDDCHLEDVTVLGKLKGLHSLSFSNSTIAGLPRGIDRLTELRFLDLRGCKGLKVIEPGVLGSLVNLEELYIDSFDQWQAEDDALRSNATLAELKNMKKLKTLYITIPHSTTLSSDLPFGNLNEYKIQIGGTEGWWGRYEVSRTLKIKLDSGNLLREVCMQECLGRTQDLRLDGLQDGGDSIHNLCTEGFHELKHLHVKDNRSFQYVVDSTNCLAFTRLESLVLENLNKLEKICHDCLEASEDVEILSVLKVHNCEKLRFLFSSSMAKTLQQIREIEIVNCELLEEIIDVEEESEEVASIDTSEFSQLTSLSLEELPNLRTFAYGMYRIYCSILTRLRISECPKMTTFSSFKGKQQSIAVDTGLQQPFGGVNSSLSLPILFDRKERQKRLVSLKLKEVKLWDPPRLNALVPSSTKAMLGLSSLTNVSLRYCHDLRFLFTNDTCGTLDKLEKLEVSGCNNMREVITTEESEGRKLKPVKFSHLRTLKLCSLKSLISFCSGSCAYEFPSLRKLSILECTEVKAFIPRMPAPRVETMNRGSAGFDESLHSLFVEKLRLTGIQSRQLWENEMPNESICRLKVLEVKQCPNLLNVIPAFMWKRPLHRMEFLTVEECPRSRNLLTISMAKSPVQLQHLILGGCGEMEYIIAGEEEKPEEAIDIIEIPQLVIIGDAGCRRLEGGVPTQQPLLLVEKVEFPSMESMKISHMDNVEKIWLGELASNAFTKLKTLVVEYCEKLSTIFSSHIDLTRFQNLEKITMTDCGSLEVVFHVQEVNFSKAYCTSTFELRELVLTRLPKLKHVWSGLPQGGLTFGRLRSMEVIGCVSLKTLFPISIAKSLTWLEELLVEDCGVEEIIMEDGVERSAGDVFFPGLIKLKLLELPELRRFYRNSHTSTWPFLKELGVRHCSKMRSFSFDSEFQSYHGTTTSENQPALFCFEKILRLAREDVVMIPQHYIFRNLGGLGLGCYHDENIAFPSDFLLQRFPNLEGLGVGCSSFEEIFPEDKFGRGGATLSGSPTDVERPLKALGNLKQLQPYKLYNLSRVWKDGSLMAEILKQIETLWVWNCLNLSIVFPSPTPFERLKQLKVEDCAGLVHIGTSSTVTSPVHLTRLILRNCGAMEDVVTTDHGNGAEDISFPKLQELILDGLPSLESFSPTNCAFGFPSLVRVVFTRCPKMNIFCKGALRTPQLDKVLLSDGDDEWRWEGDLNTTIQTLSM</sequence>
<dbReference type="InterPro" id="IPR032675">
    <property type="entry name" value="LRR_dom_sf"/>
</dbReference>